<comment type="similarity">
    <text evidence="2 6">Belongs to the UPF0677 family.</text>
</comment>
<evidence type="ECO:0000313" key="9">
    <source>
        <dbReference type="Proteomes" id="UP001199469"/>
    </source>
</evidence>
<dbReference type="Gene3D" id="3.40.50.150">
    <property type="entry name" value="Vaccinia Virus protein VP39"/>
    <property type="match status" value="1"/>
</dbReference>
<dbReference type="InterPro" id="IPR029063">
    <property type="entry name" value="SAM-dependent_MTases_sf"/>
</dbReference>
<proteinExistence type="inferred from homology"/>
<dbReference type="EC" id="2.1.1.-" evidence="6"/>
<evidence type="ECO:0000256" key="7">
    <source>
        <dbReference type="SAM" id="MobiDB-lite"/>
    </source>
</evidence>
<dbReference type="PANTHER" id="PTHR43619:SF2">
    <property type="entry name" value="S-ADENOSYL-L-METHIONINE-DEPENDENT METHYLTRANSFERASES SUPERFAMILY PROTEIN"/>
    <property type="match status" value="1"/>
</dbReference>
<evidence type="ECO:0000256" key="6">
    <source>
        <dbReference type="RuleBase" id="RU362030"/>
    </source>
</evidence>
<dbReference type="NCBIfam" id="TIGR00027">
    <property type="entry name" value="mthyl_TIGR00027"/>
    <property type="match status" value="1"/>
</dbReference>
<evidence type="ECO:0000256" key="4">
    <source>
        <dbReference type="ARBA" id="ARBA00022679"/>
    </source>
</evidence>
<dbReference type="RefSeq" id="WP_230739618.1">
    <property type="nucleotide sequence ID" value="NZ_JAJNDB010000008.1"/>
</dbReference>
<keyword evidence="3 6" id="KW-0489">Methyltransferase</keyword>
<dbReference type="GO" id="GO:0008168">
    <property type="term" value="F:methyltransferase activity"/>
    <property type="evidence" value="ECO:0007669"/>
    <property type="project" value="UniProtKB-KW"/>
</dbReference>
<evidence type="ECO:0000256" key="2">
    <source>
        <dbReference type="ARBA" id="ARBA00008138"/>
    </source>
</evidence>
<protein>
    <recommendedName>
        <fullName evidence="6">S-adenosyl-L-methionine-dependent methyltransferase</fullName>
        <ecNumber evidence="6">2.1.1.-</ecNumber>
    </recommendedName>
</protein>
<evidence type="ECO:0000313" key="8">
    <source>
        <dbReference type="EMBL" id="MCD2197525.1"/>
    </source>
</evidence>
<organism evidence="8 9">
    <name type="scientific">Actinomycetospora endophytica</name>
    <dbReference type="NCBI Taxonomy" id="2291215"/>
    <lineage>
        <taxon>Bacteria</taxon>
        <taxon>Bacillati</taxon>
        <taxon>Actinomycetota</taxon>
        <taxon>Actinomycetes</taxon>
        <taxon>Pseudonocardiales</taxon>
        <taxon>Pseudonocardiaceae</taxon>
        <taxon>Actinomycetospora</taxon>
    </lineage>
</organism>
<keyword evidence="9" id="KW-1185">Reference proteome</keyword>
<evidence type="ECO:0000256" key="3">
    <source>
        <dbReference type="ARBA" id="ARBA00022603"/>
    </source>
</evidence>
<dbReference type="InterPro" id="IPR007213">
    <property type="entry name" value="Ppm1/Ppm2/Tcmp"/>
</dbReference>
<keyword evidence="4 8" id="KW-0808">Transferase</keyword>
<dbReference type="Proteomes" id="UP001199469">
    <property type="component" value="Unassembled WGS sequence"/>
</dbReference>
<feature type="region of interest" description="Disordered" evidence="7">
    <location>
        <begin position="51"/>
        <end position="72"/>
    </location>
</feature>
<evidence type="ECO:0000256" key="5">
    <source>
        <dbReference type="ARBA" id="ARBA00022691"/>
    </source>
</evidence>
<comment type="function">
    <text evidence="1 6">Exhibits S-adenosyl-L-methionine-dependent methyltransferase activity.</text>
</comment>
<dbReference type="EMBL" id="JAJNDB010000008">
    <property type="protein sequence ID" value="MCD2197525.1"/>
    <property type="molecule type" value="Genomic_DNA"/>
</dbReference>
<dbReference type="PANTHER" id="PTHR43619">
    <property type="entry name" value="S-ADENOSYL-L-METHIONINE-DEPENDENT METHYLTRANSFERASE YKTD-RELATED"/>
    <property type="match status" value="1"/>
</dbReference>
<evidence type="ECO:0000256" key="1">
    <source>
        <dbReference type="ARBA" id="ARBA00003907"/>
    </source>
</evidence>
<name>A0ABS8PJ51_9PSEU</name>
<comment type="caution">
    <text evidence="8">The sequence shown here is derived from an EMBL/GenBank/DDBJ whole genome shotgun (WGS) entry which is preliminary data.</text>
</comment>
<accession>A0ABS8PJ51</accession>
<keyword evidence="5 6" id="KW-0949">S-adenosyl-L-methionine</keyword>
<dbReference type="Pfam" id="PF04072">
    <property type="entry name" value="LCM"/>
    <property type="match status" value="1"/>
</dbReference>
<gene>
    <name evidence="8" type="ORF">LQ327_29555</name>
</gene>
<sequence length="303" mass="33505">MRTPNDQWDIVSSVGWTALMVAAGRAVETHRPEPLVEDPYAEMFIARADTPQPVPTRADQPWPDPERVGDETTPVDEFWSMMTTYQGVRSRFFDRALLEATAAGADQVVLLAAGLDARAYRLDWPAGTTVFEVDQEQVLAFKDRTLAEEGVHERCRRVSVPVDLRDDWPAALRDAGFDQLRPSVWLAEGLLPFLPADAESALLERMSGLAAPGSTVVVENFGSAFDQLQHDEALPRFGRAFGVEMSGLVDMSERRPHPAEQLGADGWTTETTQTADVAKQWGRPLPETSTGVSLDNDFLVARR</sequence>
<reference evidence="8 9" key="1">
    <citation type="submission" date="2021-11" db="EMBL/GenBank/DDBJ databases">
        <title>Draft genome sequence of Actinomycetospora sp. SF1 isolated from the rhizosphere soil.</title>
        <authorList>
            <person name="Duangmal K."/>
            <person name="Chantavorakit T."/>
        </authorList>
    </citation>
    <scope>NUCLEOTIDE SEQUENCE [LARGE SCALE GENOMIC DNA]</scope>
    <source>
        <strain evidence="8 9">TBRC 5722</strain>
    </source>
</reference>
<dbReference type="InterPro" id="IPR011610">
    <property type="entry name" value="SAM_mthyl_Trfase_ML2640-like"/>
</dbReference>
<dbReference type="SUPFAM" id="SSF53335">
    <property type="entry name" value="S-adenosyl-L-methionine-dependent methyltransferases"/>
    <property type="match status" value="1"/>
</dbReference>
<dbReference type="GO" id="GO:0032259">
    <property type="term" value="P:methylation"/>
    <property type="evidence" value="ECO:0007669"/>
    <property type="project" value="UniProtKB-KW"/>
</dbReference>